<feature type="signal peptide" evidence="2">
    <location>
        <begin position="1"/>
        <end position="18"/>
    </location>
</feature>
<comment type="caution">
    <text evidence="3">The sequence shown here is derived from an EMBL/GenBank/DDBJ whole genome shotgun (WGS) entry which is preliminary data.</text>
</comment>
<keyword evidence="1" id="KW-0472">Membrane</keyword>
<dbReference type="RefSeq" id="WP_386802519.1">
    <property type="nucleotide sequence ID" value="NZ_JBHTMU010000011.1"/>
</dbReference>
<proteinExistence type="predicted"/>
<keyword evidence="4" id="KW-1185">Reference proteome</keyword>
<evidence type="ECO:0000313" key="4">
    <source>
        <dbReference type="Proteomes" id="UP001597135"/>
    </source>
</evidence>
<accession>A0ABW3ZH49</accession>
<dbReference type="EMBL" id="JBHTMU010000011">
    <property type="protein sequence ID" value="MFD1342449.1"/>
    <property type="molecule type" value="Genomic_DNA"/>
</dbReference>
<feature type="chain" id="PRO_5047502058" description="Oxygen tolerance" evidence="2">
    <location>
        <begin position="19"/>
        <end position="395"/>
    </location>
</feature>
<dbReference type="PANTHER" id="PTHR40940:SF1">
    <property type="entry name" value="PROTEIN BATD"/>
    <property type="match status" value="1"/>
</dbReference>
<organism evidence="3 4">
    <name type="scientific">Litorisediminicola beolgyonensis</name>
    <dbReference type="NCBI Taxonomy" id="1173614"/>
    <lineage>
        <taxon>Bacteria</taxon>
        <taxon>Pseudomonadati</taxon>
        <taxon>Pseudomonadota</taxon>
        <taxon>Alphaproteobacteria</taxon>
        <taxon>Rhodobacterales</taxon>
        <taxon>Paracoccaceae</taxon>
        <taxon>Litorisediminicola</taxon>
    </lineage>
</organism>
<gene>
    <name evidence="3" type="ORF">ACFQ4E_08470</name>
</gene>
<name>A0ABW3ZH49_9RHOB</name>
<dbReference type="InterPro" id="IPR025738">
    <property type="entry name" value="BatD"/>
</dbReference>
<keyword evidence="2" id="KW-0732">Signal</keyword>
<evidence type="ECO:0000313" key="3">
    <source>
        <dbReference type="EMBL" id="MFD1342449.1"/>
    </source>
</evidence>
<feature type="transmembrane region" description="Helical" evidence="1">
    <location>
        <begin position="284"/>
        <end position="303"/>
    </location>
</feature>
<dbReference type="PANTHER" id="PTHR40940">
    <property type="entry name" value="PROTEIN BATD-RELATED"/>
    <property type="match status" value="1"/>
</dbReference>
<dbReference type="Proteomes" id="UP001597135">
    <property type="component" value="Unassembled WGS sequence"/>
</dbReference>
<evidence type="ECO:0000256" key="1">
    <source>
        <dbReference type="SAM" id="Phobius"/>
    </source>
</evidence>
<reference evidence="4" key="1">
    <citation type="journal article" date="2019" name="Int. J. Syst. Evol. Microbiol.">
        <title>The Global Catalogue of Microorganisms (GCM) 10K type strain sequencing project: providing services to taxonomists for standard genome sequencing and annotation.</title>
        <authorList>
            <consortium name="The Broad Institute Genomics Platform"/>
            <consortium name="The Broad Institute Genome Sequencing Center for Infectious Disease"/>
            <person name="Wu L."/>
            <person name="Ma J."/>
        </authorList>
    </citation>
    <scope>NUCLEOTIDE SEQUENCE [LARGE SCALE GENOMIC DNA]</scope>
    <source>
        <strain evidence="4">CCUG 62953</strain>
    </source>
</reference>
<sequence length="395" mass="44002">MVRLLFLLISVFGSAAVAQETSSPRLELILDARESAPFEGEMVLATLRGTYRQNITREEVKLRPMTDLDWVRLGLDRWSEERIDGLPARIFERRLAFYPKRPGTLEILPIAHSLEVLGADGARETVILRSAPVTLEVQARPEDASQGWLPLSALEMSDHWDTDPSQLEDGQSVTRRVVLRALGATPEMMPPQPELRQPWLISFTPPVDRDLQVTELGPVSTVVWTWTLRPIKGEPGVIPAATIPWFDTARGTPETLTLPASPIGYASFSANGTSGWRALPEFGWASWALLLLSFGTAMALALPPRRSLRHWRRAATRASHLARLRMHVLRRDAPAVRVLAARILEDHSDLDEAARLAVLEPADRGLYSEAPVTHREPLGAVLQATRNAIRGREKH</sequence>
<keyword evidence="1" id="KW-1133">Transmembrane helix</keyword>
<evidence type="ECO:0000256" key="2">
    <source>
        <dbReference type="SAM" id="SignalP"/>
    </source>
</evidence>
<keyword evidence="1" id="KW-0812">Transmembrane</keyword>
<protein>
    <recommendedName>
        <fullName evidence="5">Oxygen tolerance</fullName>
    </recommendedName>
</protein>
<evidence type="ECO:0008006" key="5">
    <source>
        <dbReference type="Google" id="ProtNLM"/>
    </source>
</evidence>